<evidence type="ECO:0000313" key="2">
    <source>
        <dbReference type="EMBL" id="GFO35121.1"/>
    </source>
</evidence>
<reference evidence="2 3" key="1">
    <citation type="journal article" date="2021" name="Elife">
        <title>Chloroplast acquisition without the gene transfer in kleptoplastic sea slugs, Plakobranchus ocellatus.</title>
        <authorList>
            <person name="Maeda T."/>
            <person name="Takahashi S."/>
            <person name="Yoshida T."/>
            <person name="Shimamura S."/>
            <person name="Takaki Y."/>
            <person name="Nagai Y."/>
            <person name="Toyoda A."/>
            <person name="Suzuki Y."/>
            <person name="Arimoto A."/>
            <person name="Ishii H."/>
            <person name="Satoh N."/>
            <person name="Nishiyama T."/>
            <person name="Hasebe M."/>
            <person name="Maruyama T."/>
            <person name="Minagawa J."/>
            <person name="Obokata J."/>
            <person name="Shigenobu S."/>
        </authorList>
    </citation>
    <scope>NUCLEOTIDE SEQUENCE [LARGE SCALE GENOMIC DNA]</scope>
</reference>
<name>A0AAV4CTC9_9GAST</name>
<dbReference type="EMBL" id="BLXT01006957">
    <property type="protein sequence ID" value="GFO35121.1"/>
    <property type="molecule type" value="Genomic_DNA"/>
</dbReference>
<organism evidence="2 3">
    <name type="scientific">Plakobranchus ocellatus</name>
    <dbReference type="NCBI Taxonomy" id="259542"/>
    <lineage>
        <taxon>Eukaryota</taxon>
        <taxon>Metazoa</taxon>
        <taxon>Spiralia</taxon>
        <taxon>Lophotrochozoa</taxon>
        <taxon>Mollusca</taxon>
        <taxon>Gastropoda</taxon>
        <taxon>Heterobranchia</taxon>
        <taxon>Euthyneura</taxon>
        <taxon>Panpulmonata</taxon>
        <taxon>Sacoglossa</taxon>
        <taxon>Placobranchoidea</taxon>
        <taxon>Plakobranchidae</taxon>
        <taxon>Plakobranchus</taxon>
    </lineage>
</organism>
<protein>
    <submittedName>
        <fullName evidence="2">Uncharacterized protein</fullName>
    </submittedName>
</protein>
<gene>
    <name evidence="2" type="ORF">PoB_006162600</name>
</gene>
<sequence length="101" mass="11018">MATHSLQLTTHKKMGVKRFNQYLKHGIQAFHTSGKALASGIQALLRNYRSTAATPHGRIPGEVMFNRPLRLPFQNSASAHRAQSPSPQLTTSASDAQGLHS</sequence>
<accession>A0AAV4CTC9</accession>
<evidence type="ECO:0000313" key="3">
    <source>
        <dbReference type="Proteomes" id="UP000735302"/>
    </source>
</evidence>
<dbReference type="AlphaFoldDB" id="A0AAV4CTC9"/>
<comment type="caution">
    <text evidence="2">The sequence shown here is derived from an EMBL/GenBank/DDBJ whole genome shotgun (WGS) entry which is preliminary data.</text>
</comment>
<evidence type="ECO:0000256" key="1">
    <source>
        <dbReference type="SAM" id="MobiDB-lite"/>
    </source>
</evidence>
<proteinExistence type="predicted"/>
<dbReference type="Proteomes" id="UP000735302">
    <property type="component" value="Unassembled WGS sequence"/>
</dbReference>
<feature type="region of interest" description="Disordered" evidence="1">
    <location>
        <begin position="74"/>
        <end position="101"/>
    </location>
</feature>
<keyword evidence="3" id="KW-1185">Reference proteome</keyword>